<name>X7EIT4_9RHOB</name>
<dbReference type="EMBL" id="JALZ01000003">
    <property type="protein sequence ID" value="ETX15812.1"/>
    <property type="molecule type" value="Genomic_DNA"/>
</dbReference>
<dbReference type="Gene3D" id="3.90.230.10">
    <property type="entry name" value="Creatinase/methionine aminopeptidase superfamily"/>
    <property type="match status" value="1"/>
</dbReference>
<dbReference type="Pfam" id="PF01321">
    <property type="entry name" value="Creatinase_N"/>
    <property type="match status" value="1"/>
</dbReference>
<dbReference type="Gene3D" id="3.40.350.10">
    <property type="entry name" value="Creatinase/prolidase N-terminal domain"/>
    <property type="match status" value="1"/>
</dbReference>
<dbReference type="AlphaFoldDB" id="X7EIT4"/>
<evidence type="ECO:0000313" key="3">
    <source>
        <dbReference type="EMBL" id="ETX15812.1"/>
    </source>
</evidence>
<dbReference type="PANTHER" id="PTHR46112">
    <property type="entry name" value="AMINOPEPTIDASE"/>
    <property type="match status" value="1"/>
</dbReference>
<evidence type="ECO:0000313" key="4">
    <source>
        <dbReference type="Proteomes" id="UP000022447"/>
    </source>
</evidence>
<dbReference type="Pfam" id="PF00557">
    <property type="entry name" value="Peptidase_M24"/>
    <property type="match status" value="1"/>
</dbReference>
<gene>
    <name evidence="3" type="ORF">OCH239_11550</name>
</gene>
<protein>
    <submittedName>
        <fullName evidence="3">Proline dipeptidase</fullName>
    </submittedName>
</protein>
<dbReference type="OrthoDB" id="9806388at2"/>
<evidence type="ECO:0000259" key="2">
    <source>
        <dbReference type="Pfam" id="PF01321"/>
    </source>
</evidence>
<comment type="caution">
    <text evidence="3">The sequence shown here is derived from an EMBL/GenBank/DDBJ whole genome shotgun (WGS) entry which is preliminary data.</text>
</comment>
<dbReference type="InterPro" id="IPR000994">
    <property type="entry name" value="Pept_M24"/>
</dbReference>
<dbReference type="STRING" id="1449350.OCH239_11550"/>
<dbReference type="InterPro" id="IPR050659">
    <property type="entry name" value="Peptidase_M24B"/>
</dbReference>
<dbReference type="RefSeq" id="WP_037259325.1">
    <property type="nucleotide sequence ID" value="NZ_JALZ01000003.1"/>
</dbReference>
<accession>X7EIT4</accession>
<keyword evidence="4" id="KW-1185">Reference proteome</keyword>
<proteinExistence type="predicted"/>
<dbReference type="InterPro" id="IPR029149">
    <property type="entry name" value="Creatin/AminoP/Spt16_N"/>
</dbReference>
<dbReference type="InterPro" id="IPR000587">
    <property type="entry name" value="Creatinase_N"/>
</dbReference>
<feature type="domain" description="Creatinase N-terminal" evidence="2">
    <location>
        <begin position="30"/>
        <end position="136"/>
    </location>
</feature>
<dbReference type="SUPFAM" id="SSF53092">
    <property type="entry name" value="Creatinase/prolidase N-terminal domain"/>
    <property type="match status" value="1"/>
</dbReference>
<dbReference type="Proteomes" id="UP000022447">
    <property type="component" value="Unassembled WGS sequence"/>
</dbReference>
<dbReference type="eggNOG" id="COG0006">
    <property type="taxonomic scope" value="Bacteria"/>
</dbReference>
<sequence>MTDRYAEFRALARSLGVGAVGLVPGPNFERLYHAHFSTSERPTLVVIPETGPPAAIVPNLELGSWAALGFEGEVFDWRDQDGYAEAFAALGRHMPLSSIAVEGQVMRVFVHHALAAACPGIEIRDGETAISGLRMVKTGAEVAALEEAIRISEAALGEVTDAVRLGMTEREIESRLVSALFSHGAEGLAFGPIVAAAENSAKPHASARDYALQSGDALLIDFGARAQGFCADITRTFFVGHASDEARAVYETVRSANQRGHEVARAGITAHEIDDAVQSILEASPYADRIRTKTGHGLGREVHEAPYIMRGNDQTVPAGAVFTNEPGLYDLESFGVRIEDDILVTEDGCRSLTTFPREMRILG</sequence>
<feature type="domain" description="Peptidase M24" evidence="1">
    <location>
        <begin position="144"/>
        <end position="346"/>
    </location>
</feature>
<organism evidence="3 4">
    <name type="scientific">Roseivivax halodurans JCM 10272</name>
    <dbReference type="NCBI Taxonomy" id="1449350"/>
    <lineage>
        <taxon>Bacteria</taxon>
        <taxon>Pseudomonadati</taxon>
        <taxon>Pseudomonadota</taxon>
        <taxon>Alphaproteobacteria</taxon>
        <taxon>Rhodobacterales</taxon>
        <taxon>Roseobacteraceae</taxon>
        <taxon>Roseivivax</taxon>
    </lineage>
</organism>
<dbReference type="PATRIC" id="fig|1449350.3.peg.922"/>
<evidence type="ECO:0000259" key="1">
    <source>
        <dbReference type="Pfam" id="PF00557"/>
    </source>
</evidence>
<dbReference type="PANTHER" id="PTHR46112:SF3">
    <property type="entry name" value="AMINOPEPTIDASE YPDF"/>
    <property type="match status" value="1"/>
</dbReference>
<reference evidence="3 4" key="1">
    <citation type="submission" date="2014-01" db="EMBL/GenBank/DDBJ databases">
        <title>Roseivivax halodurans JCM 10272 Genome Sequencing.</title>
        <authorList>
            <person name="Lai Q."/>
            <person name="Li G."/>
            <person name="Shao Z."/>
        </authorList>
    </citation>
    <scope>NUCLEOTIDE SEQUENCE [LARGE SCALE GENOMIC DNA]</scope>
    <source>
        <strain evidence="3 4">JCM 10272</strain>
    </source>
</reference>
<dbReference type="SUPFAM" id="SSF55920">
    <property type="entry name" value="Creatinase/aminopeptidase"/>
    <property type="match status" value="1"/>
</dbReference>
<dbReference type="InterPro" id="IPR036005">
    <property type="entry name" value="Creatinase/aminopeptidase-like"/>
</dbReference>